<reference evidence="9" key="1">
    <citation type="submission" date="2020-03" db="EMBL/GenBank/DDBJ databases">
        <title>Hybrid Assembly of Korean Phytophthora infestans isolates.</title>
        <authorList>
            <person name="Prokchorchik M."/>
            <person name="Lee Y."/>
            <person name="Seo J."/>
            <person name="Cho J.-H."/>
            <person name="Park Y.-E."/>
            <person name="Jang D.-C."/>
            <person name="Im J.-S."/>
            <person name="Choi J.-G."/>
            <person name="Park H.-J."/>
            <person name="Lee G.-B."/>
            <person name="Lee Y.-G."/>
            <person name="Hong S.-Y."/>
            <person name="Cho K."/>
            <person name="Sohn K.H."/>
        </authorList>
    </citation>
    <scope>NUCLEOTIDE SEQUENCE</scope>
    <source>
        <strain evidence="9">KR_2_A2</strain>
    </source>
</reference>
<evidence type="ECO:0000313" key="10">
    <source>
        <dbReference type="Proteomes" id="UP000704712"/>
    </source>
</evidence>
<accession>A0A8S9URC9</accession>
<dbReference type="InterPro" id="IPR015919">
    <property type="entry name" value="Cadherin-like_sf"/>
</dbReference>
<dbReference type="InterPro" id="IPR002126">
    <property type="entry name" value="Cadherin-like_dom"/>
</dbReference>
<dbReference type="InterPro" id="IPR050971">
    <property type="entry name" value="Cadherin-domain_protein"/>
</dbReference>
<evidence type="ECO:0000256" key="4">
    <source>
        <dbReference type="ARBA" id="ARBA00022837"/>
    </source>
</evidence>
<evidence type="ECO:0000256" key="2">
    <source>
        <dbReference type="ARBA" id="ARBA00022692"/>
    </source>
</evidence>
<evidence type="ECO:0000256" key="6">
    <source>
        <dbReference type="ARBA" id="ARBA00022989"/>
    </source>
</evidence>
<name>A0A8S9URC9_PHYIN</name>
<feature type="domain" description="Cadherin" evidence="8">
    <location>
        <begin position="2"/>
        <end position="83"/>
    </location>
</feature>
<dbReference type="PROSITE" id="PS50268">
    <property type="entry name" value="CADHERIN_2"/>
    <property type="match status" value="1"/>
</dbReference>
<dbReference type="Proteomes" id="UP000704712">
    <property type="component" value="Unassembled WGS sequence"/>
</dbReference>
<keyword evidence="6" id="KW-1133">Transmembrane helix</keyword>
<dbReference type="Pfam" id="PF00028">
    <property type="entry name" value="Cadherin"/>
    <property type="match status" value="1"/>
</dbReference>
<protein>
    <submittedName>
        <fullName evidence="9">Cadherin domain</fullName>
    </submittedName>
</protein>
<evidence type="ECO:0000259" key="8">
    <source>
        <dbReference type="PROSITE" id="PS50268"/>
    </source>
</evidence>
<evidence type="ECO:0000256" key="3">
    <source>
        <dbReference type="ARBA" id="ARBA00022737"/>
    </source>
</evidence>
<organism evidence="9 10">
    <name type="scientific">Phytophthora infestans</name>
    <name type="common">Potato late blight agent</name>
    <name type="synonym">Botrytis infestans</name>
    <dbReference type="NCBI Taxonomy" id="4787"/>
    <lineage>
        <taxon>Eukaryota</taxon>
        <taxon>Sar</taxon>
        <taxon>Stramenopiles</taxon>
        <taxon>Oomycota</taxon>
        <taxon>Peronosporomycetes</taxon>
        <taxon>Peronosporales</taxon>
        <taxon>Peronosporaceae</taxon>
        <taxon>Phytophthora</taxon>
    </lineage>
</organism>
<evidence type="ECO:0000256" key="7">
    <source>
        <dbReference type="ARBA" id="ARBA00023136"/>
    </source>
</evidence>
<dbReference type="GO" id="GO:0005911">
    <property type="term" value="C:cell-cell junction"/>
    <property type="evidence" value="ECO:0007669"/>
    <property type="project" value="TreeGrafter"/>
</dbReference>
<keyword evidence="4" id="KW-0106">Calcium</keyword>
<keyword evidence="7" id="KW-0472">Membrane</keyword>
<comment type="subcellular location">
    <subcellularLocation>
        <location evidence="1">Membrane</location>
    </subcellularLocation>
</comment>
<dbReference type="AlphaFoldDB" id="A0A8S9URC9"/>
<dbReference type="GO" id="GO:0007156">
    <property type="term" value="P:homophilic cell adhesion via plasma membrane adhesion molecules"/>
    <property type="evidence" value="ECO:0007669"/>
    <property type="project" value="InterPro"/>
</dbReference>
<dbReference type="EMBL" id="JAACNO010001233">
    <property type="protein sequence ID" value="KAF4141912.1"/>
    <property type="molecule type" value="Genomic_DNA"/>
</dbReference>
<dbReference type="PANTHER" id="PTHR24025:SF23">
    <property type="entry name" value="NEURAL-CADHERIN"/>
    <property type="match status" value="1"/>
</dbReference>
<evidence type="ECO:0000256" key="5">
    <source>
        <dbReference type="ARBA" id="ARBA00022889"/>
    </source>
</evidence>
<gene>
    <name evidence="9" type="ORF">GN958_ATG08902</name>
</gene>
<comment type="caution">
    <text evidence="9">The sequence shown here is derived from an EMBL/GenBank/DDBJ whole genome shotgun (WGS) entry which is preliminary data.</text>
</comment>
<proteinExistence type="predicted"/>
<dbReference type="PANTHER" id="PTHR24025">
    <property type="entry name" value="DESMOGLEIN FAMILY MEMBER"/>
    <property type="match status" value="1"/>
</dbReference>
<keyword evidence="3" id="KW-0677">Repeat</keyword>
<dbReference type="SMART" id="SM00112">
    <property type="entry name" value="CA"/>
    <property type="match status" value="1"/>
</dbReference>
<keyword evidence="5" id="KW-0130">Cell adhesion</keyword>
<dbReference type="SUPFAM" id="SSF49313">
    <property type="entry name" value="Cadherin-like"/>
    <property type="match status" value="1"/>
</dbReference>
<dbReference type="GO" id="GO:0016020">
    <property type="term" value="C:membrane"/>
    <property type="evidence" value="ECO:0007669"/>
    <property type="project" value="UniProtKB-SubCell"/>
</dbReference>
<dbReference type="GO" id="GO:0005509">
    <property type="term" value="F:calcium ion binding"/>
    <property type="evidence" value="ECO:0007669"/>
    <property type="project" value="InterPro"/>
</dbReference>
<keyword evidence="2" id="KW-0812">Transmembrane</keyword>
<sequence length="144" mass="15832">MDPDRGQTETLRYELVNKNAGGLPFRLESCSGQLAARWDKLDYEGTNQYPFGVRVVDAGYPVALDAQVQVVVDILNVNEAPQFAESGSLIILENAPTGIVFMIRSTVGQAAPQKTHKNIKVQAKRTWLQFFDAASSLVLETSSM</sequence>
<dbReference type="Gene3D" id="2.60.40.60">
    <property type="entry name" value="Cadherins"/>
    <property type="match status" value="1"/>
</dbReference>
<dbReference type="CDD" id="cd11304">
    <property type="entry name" value="Cadherin_repeat"/>
    <property type="match status" value="1"/>
</dbReference>
<evidence type="ECO:0000313" key="9">
    <source>
        <dbReference type="EMBL" id="KAF4141912.1"/>
    </source>
</evidence>
<evidence type="ECO:0000256" key="1">
    <source>
        <dbReference type="ARBA" id="ARBA00004370"/>
    </source>
</evidence>